<feature type="transmembrane region" description="Helical" evidence="1">
    <location>
        <begin position="211"/>
        <end position="233"/>
    </location>
</feature>
<evidence type="ECO:0000313" key="4">
    <source>
        <dbReference type="Proteomes" id="UP001055940"/>
    </source>
</evidence>
<dbReference type="Proteomes" id="UP001055940">
    <property type="component" value="Chromosome"/>
</dbReference>
<reference evidence="3" key="1">
    <citation type="submission" date="2022-06" db="EMBL/GenBank/DDBJ databases">
        <authorList>
            <person name="Ping M."/>
        </authorList>
    </citation>
    <scope>NUCLEOTIDE SEQUENCE</scope>
    <source>
        <strain evidence="3">JCM11759T</strain>
    </source>
</reference>
<name>A0ABY5D1Q9_9ACTN</name>
<feature type="transmembrane region" description="Helical" evidence="1">
    <location>
        <begin position="275"/>
        <end position="298"/>
    </location>
</feature>
<feature type="transmembrane region" description="Helical" evidence="1">
    <location>
        <begin position="350"/>
        <end position="370"/>
    </location>
</feature>
<dbReference type="InterPro" id="IPR002656">
    <property type="entry name" value="Acyl_transf_3_dom"/>
</dbReference>
<keyword evidence="1" id="KW-0472">Membrane</keyword>
<feature type="transmembrane region" description="Helical" evidence="1">
    <location>
        <begin position="376"/>
        <end position="396"/>
    </location>
</feature>
<protein>
    <submittedName>
        <fullName evidence="3">Acyltransferase family protein</fullName>
    </submittedName>
</protein>
<feature type="transmembrane region" description="Helical" evidence="1">
    <location>
        <begin position="150"/>
        <end position="168"/>
    </location>
</feature>
<feature type="transmembrane region" description="Helical" evidence="1">
    <location>
        <begin position="310"/>
        <end position="330"/>
    </location>
</feature>
<evidence type="ECO:0000256" key="1">
    <source>
        <dbReference type="SAM" id="Phobius"/>
    </source>
</evidence>
<feature type="transmembrane region" description="Helical" evidence="1">
    <location>
        <begin position="67"/>
        <end position="87"/>
    </location>
</feature>
<evidence type="ECO:0000313" key="3">
    <source>
        <dbReference type="EMBL" id="USY17008.1"/>
    </source>
</evidence>
<evidence type="ECO:0000259" key="2">
    <source>
        <dbReference type="Pfam" id="PF01757"/>
    </source>
</evidence>
<feature type="transmembrane region" description="Helical" evidence="1">
    <location>
        <begin position="107"/>
        <end position="130"/>
    </location>
</feature>
<sequence length="406" mass="44881">MTQQKAPPTTTTPGPTTRARLFFVDNLRVVLTVLVVLHHAALTYSNIPLWYYTEPAQDPSGHVLDLFIMLNQTFFMGMFFLLAGYFVPGAADRRGRHGFTRERLVRLGVPLLLFVVLLRPLASAPGYTTLLATEPDLPYWLFYLFTADPGPLWFAEVLLVMSLVYVMVRRFRERRSTAVVDVTGSDAGAGVAARAERPADTTPLNWFSMGWFVPFLLFAVGLALVTIAWRYAFPAPYWPIVGLPSPGYLPQYAALFTLGVFAYRRNWLMRLPNSAGWGGLAVALVSLIGLGVSVIVLGEAALVPRTWQSMAGVPVETFFAMGVMVSLLVFFRRLFNRTNRFLRFLADNAFAVYVLHAVVLVWVGVALSGWEAGALVKFFGLAALSVPLCWAVAGAVRAIPGIKRIL</sequence>
<accession>A0ABY5D1Q9</accession>
<dbReference type="EMBL" id="CP099837">
    <property type="protein sequence ID" value="USY17008.1"/>
    <property type="molecule type" value="Genomic_DNA"/>
</dbReference>
<dbReference type="PANTHER" id="PTHR36927:SF4">
    <property type="entry name" value="BLR5718 PROTEIN"/>
    <property type="match status" value="1"/>
</dbReference>
<dbReference type="Pfam" id="PF01757">
    <property type="entry name" value="Acyl_transf_3"/>
    <property type="match status" value="1"/>
</dbReference>
<dbReference type="GO" id="GO:0016746">
    <property type="term" value="F:acyltransferase activity"/>
    <property type="evidence" value="ECO:0007669"/>
    <property type="project" value="UniProtKB-KW"/>
</dbReference>
<organism evidence="3 4">
    <name type="scientific">Nocardiopsis exhalans</name>
    <dbReference type="NCBI Taxonomy" id="163604"/>
    <lineage>
        <taxon>Bacteria</taxon>
        <taxon>Bacillati</taxon>
        <taxon>Actinomycetota</taxon>
        <taxon>Actinomycetes</taxon>
        <taxon>Streptosporangiales</taxon>
        <taxon>Nocardiopsidaceae</taxon>
        <taxon>Nocardiopsis</taxon>
    </lineage>
</organism>
<keyword evidence="1" id="KW-0812">Transmembrane</keyword>
<keyword evidence="4" id="KW-1185">Reference proteome</keyword>
<dbReference type="PANTHER" id="PTHR36927">
    <property type="entry name" value="BLR4337 PROTEIN"/>
    <property type="match status" value="1"/>
</dbReference>
<feature type="domain" description="Acyltransferase 3" evidence="2">
    <location>
        <begin position="23"/>
        <end position="393"/>
    </location>
</feature>
<dbReference type="RefSeq" id="WP_254416598.1">
    <property type="nucleotide sequence ID" value="NZ_BAAAJB010000051.1"/>
</dbReference>
<keyword evidence="1" id="KW-1133">Transmembrane helix</keyword>
<dbReference type="InterPro" id="IPR050623">
    <property type="entry name" value="Glucan_succinyl_AcylTrfase"/>
</dbReference>
<keyword evidence="3" id="KW-0808">Transferase</keyword>
<gene>
    <name evidence="3" type="ORF">NE857_16665</name>
</gene>
<feature type="transmembrane region" description="Helical" evidence="1">
    <location>
        <begin position="27"/>
        <end position="47"/>
    </location>
</feature>
<keyword evidence="3" id="KW-0012">Acyltransferase</keyword>
<feature type="transmembrane region" description="Helical" evidence="1">
    <location>
        <begin position="245"/>
        <end position="263"/>
    </location>
</feature>
<proteinExistence type="predicted"/>